<accession>A0A0D2Q6Q9</accession>
<keyword evidence="3" id="KW-1185">Reference proteome</keyword>
<feature type="compositionally biased region" description="Pro residues" evidence="1">
    <location>
        <begin position="108"/>
        <end position="123"/>
    </location>
</feature>
<dbReference type="EMBL" id="KN817524">
    <property type="protein sequence ID" value="KJA27425.1"/>
    <property type="molecule type" value="Genomic_DNA"/>
</dbReference>
<gene>
    <name evidence="2" type="ORF">HYPSUDRAFT_198191</name>
</gene>
<sequence>MCWQSLTSNVSPLRVSDEEFGDPFIPGAWIDSLETALPGSPDIVMPESQHDVLPEESPSVLNPTPAQQPEQDPPLELQPEPGESPLASPSRSSPEHQPVESPVASASPPAPQPEKSPLAPIPSPKSQREESPLASDSLPKPPLEESTVAPETPHGPQTEESGLASDPPPEPQVSMPSVPERVMHLADEALSNYSALQDMFSRLIAGAGEDSTGSQRLDKAEGEIEVEAADPDNPFAKVPKSSIVDYFCAASDIKGALLLRQSLILVDIGRLLGELALRFRIHDYDASILAPIDKDMGLMEAADMRIGHGIEFEYLQLYRSSRLPGGGKSFFELHRFLVADVEDILESNKNAVGAASYFMEDPSSLKEQRLSYLFPLQKN</sequence>
<evidence type="ECO:0000256" key="1">
    <source>
        <dbReference type="SAM" id="MobiDB-lite"/>
    </source>
</evidence>
<evidence type="ECO:0000313" key="2">
    <source>
        <dbReference type="EMBL" id="KJA27425.1"/>
    </source>
</evidence>
<dbReference type="AlphaFoldDB" id="A0A0D2Q6Q9"/>
<dbReference type="Proteomes" id="UP000054270">
    <property type="component" value="Unassembled WGS sequence"/>
</dbReference>
<organism evidence="2 3">
    <name type="scientific">Hypholoma sublateritium (strain FD-334 SS-4)</name>
    <dbReference type="NCBI Taxonomy" id="945553"/>
    <lineage>
        <taxon>Eukaryota</taxon>
        <taxon>Fungi</taxon>
        <taxon>Dikarya</taxon>
        <taxon>Basidiomycota</taxon>
        <taxon>Agaricomycotina</taxon>
        <taxon>Agaricomycetes</taxon>
        <taxon>Agaricomycetidae</taxon>
        <taxon>Agaricales</taxon>
        <taxon>Agaricineae</taxon>
        <taxon>Strophariaceae</taxon>
        <taxon>Hypholoma</taxon>
    </lineage>
</organism>
<feature type="compositionally biased region" description="Low complexity" evidence="1">
    <location>
        <begin position="65"/>
        <end position="86"/>
    </location>
</feature>
<proteinExistence type="predicted"/>
<protein>
    <submittedName>
        <fullName evidence="2">Uncharacterized protein</fullName>
    </submittedName>
</protein>
<evidence type="ECO:0000313" key="3">
    <source>
        <dbReference type="Proteomes" id="UP000054270"/>
    </source>
</evidence>
<name>A0A0D2Q6Q9_HYPSF</name>
<feature type="region of interest" description="Disordered" evidence="1">
    <location>
        <begin position="36"/>
        <end position="176"/>
    </location>
</feature>
<reference evidence="3" key="1">
    <citation type="submission" date="2014-04" db="EMBL/GenBank/DDBJ databases">
        <title>Evolutionary Origins and Diversification of the Mycorrhizal Mutualists.</title>
        <authorList>
            <consortium name="DOE Joint Genome Institute"/>
            <consortium name="Mycorrhizal Genomics Consortium"/>
            <person name="Kohler A."/>
            <person name="Kuo A."/>
            <person name="Nagy L.G."/>
            <person name="Floudas D."/>
            <person name="Copeland A."/>
            <person name="Barry K.W."/>
            <person name="Cichocki N."/>
            <person name="Veneault-Fourrey C."/>
            <person name="LaButti K."/>
            <person name="Lindquist E.A."/>
            <person name="Lipzen A."/>
            <person name="Lundell T."/>
            <person name="Morin E."/>
            <person name="Murat C."/>
            <person name="Riley R."/>
            <person name="Ohm R."/>
            <person name="Sun H."/>
            <person name="Tunlid A."/>
            <person name="Henrissat B."/>
            <person name="Grigoriev I.V."/>
            <person name="Hibbett D.S."/>
            <person name="Martin F."/>
        </authorList>
    </citation>
    <scope>NUCLEOTIDE SEQUENCE [LARGE SCALE GENOMIC DNA]</scope>
    <source>
        <strain evidence="3">FD-334 SS-4</strain>
    </source>
</reference>